<evidence type="ECO:0000313" key="2">
    <source>
        <dbReference type="EMBL" id="GFD45116.1"/>
    </source>
</evidence>
<name>A0A699WHC8_TANCI</name>
<keyword evidence="2" id="KW-0418">Kinase</keyword>
<dbReference type="InterPro" id="IPR011009">
    <property type="entry name" value="Kinase-like_dom_sf"/>
</dbReference>
<feature type="non-terminal residue" evidence="2">
    <location>
        <position position="1"/>
    </location>
</feature>
<comment type="caution">
    <text evidence="2">The sequence shown here is derived from an EMBL/GenBank/DDBJ whole genome shotgun (WGS) entry which is preliminary data.</text>
</comment>
<reference evidence="2" key="1">
    <citation type="journal article" date="2019" name="Sci. Rep.">
        <title>Draft genome of Tanacetum cinerariifolium, the natural source of mosquito coil.</title>
        <authorList>
            <person name="Yamashiro T."/>
            <person name="Shiraishi A."/>
            <person name="Satake H."/>
            <person name="Nakayama K."/>
        </authorList>
    </citation>
    <scope>NUCLEOTIDE SEQUENCE</scope>
</reference>
<proteinExistence type="predicted"/>
<protein>
    <submittedName>
        <fullName evidence="2">Serine-threonine/tyrosine-protein kinase catalytic domain-containing protein</fullName>
    </submittedName>
</protein>
<sequence length="111" mass="12619">PKNQQSTYVNTIVKGTFGYLDPDYFYTGKLTRKSDVYAFGVVLFEVLCGKRAVDASLDEDQRSLAIWAQDSIKKGRLKQIVDNQIKGDISPKCLKMFAQLAKRCLHKDLKK</sequence>
<dbReference type="GO" id="GO:0004714">
    <property type="term" value="F:transmembrane receptor protein tyrosine kinase activity"/>
    <property type="evidence" value="ECO:0007669"/>
    <property type="project" value="InterPro"/>
</dbReference>
<dbReference type="PANTHER" id="PTHR27003">
    <property type="entry name" value="OS07G0166700 PROTEIN"/>
    <property type="match status" value="1"/>
</dbReference>
<dbReference type="PANTHER" id="PTHR27003:SF408">
    <property type="entry name" value="PROTEIN KINASE DOMAIN-CONTAINING PROTEIN"/>
    <property type="match status" value="1"/>
</dbReference>
<dbReference type="EMBL" id="BKCJ011640313">
    <property type="protein sequence ID" value="GFD45116.1"/>
    <property type="molecule type" value="Genomic_DNA"/>
</dbReference>
<dbReference type="InterPro" id="IPR045272">
    <property type="entry name" value="ANXUR1/2-like"/>
</dbReference>
<accession>A0A699WHC8</accession>
<dbReference type="InterPro" id="IPR000719">
    <property type="entry name" value="Prot_kinase_dom"/>
</dbReference>
<dbReference type="Gene3D" id="1.10.510.10">
    <property type="entry name" value="Transferase(Phosphotransferase) domain 1"/>
    <property type="match status" value="1"/>
</dbReference>
<keyword evidence="2" id="KW-0808">Transferase</keyword>
<dbReference type="GO" id="GO:0009506">
    <property type="term" value="C:plasmodesma"/>
    <property type="evidence" value="ECO:0007669"/>
    <property type="project" value="TreeGrafter"/>
</dbReference>
<organism evidence="2">
    <name type="scientific">Tanacetum cinerariifolium</name>
    <name type="common">Dalmatian daisy</name>
    <name type="synonym">Chrysanthemum cinerariifolium</name>
    <dbReference type="NCBI Taxonomy" id="118510"/>
    <lineage>
        <taxon>Eukaryota</taxon>
        <taxon>Viridiplantae</taxon>
        <taxon>Streptophyta</taxon>
        <taxon>Embryophyta</taxon>
        <taxon>Tracheophyta</taxon>
        <taxon>Spermatophyta</taxon>
        <taxon>Magnoliopsida</taxon>
        <taxon>eudicotyledons</taxon>
        <taxon>Gunneridae</taxon>
        <taxon>Pentapetalae</taxon>
        <taxon>asterids</taxon>
        <taxon>campanulids</taxon>
        <taxon>Asterales</taxon>
        <taxon>Asteraceae</taxon>
        <taxon>Asteroideae</taxon>
        <taxon>Anthemideae</taxon>
        <taxon>Anthemidinae</taxon>
        <taxon>Tanacetum</taxon>
    </lineage>
</organism>
<evidence type="ECO:0000259" key="1">
    <source>
        <dbReference type="PROSITE" id="PS50011"/>
    </source>
</evidence>
<dbReference type="GO" id="GO:0005524">
    <property type="term" value="F:ATP binding"/>
    <property type="evidence" value="ECO:0007669"/>
    <property type="project" value="InterPro"/>
</dbReference>
<feature type="domain" description="Protein kinase" evidence="1">
    <location>
        <begin position="1"/>
        <end position="111"/>
    </location>
</feature>
<dbReference type="AlphaFoldDB" id="A0A699WHC8"/>
<dbReference type="PROSITE" id="PS50011">
    <property type="entry name" value="PROTEIN_KINASE_DOM"/>
    <property type="match status" value="1"/>
</dbReference>
<gene>
    <name evidence="2" type="ORF">Tci_917085</name>
</gene>
<dbReference type="Pfam" id="PF00069">
    <property type="entry name" value="Pkinase"/>
    <property type="match status" value="1"/>
</dbReference>
<dbReference type="GO" id="GO:0005886">
    <property type="term" value="C:plasma membrane"/>
    <property type="evidence" value="ECO:0007669"/>
    <property type="project" value="TreeGrafter"/>
</dbReference>
<dbReference type="SUPFAM" id="SSF56112">
    <property type="entry name" value="Protein kinase-like (PK-like)"/>
    <property type="match status" value="1"/>
</dbReference>